<accession>A0A1I4RHT9</accession>
<name>A0A1I4RHT9_9PROT</name>
<reference evidence="2" key="1">
    <citation type="submission" date="2016-10" db="EMBL/GenBank/DDBJ databases">
        <authorList>
            <person name="Varghese N."/>
            <person name="Submissions S."/>
        </authorList>
    </citation>
    <scope>NUCLEOTIDE SEQUENCE [LARGE SCALE GENOMIC DNA]</scope>
    <source>
        <strain evidence="2">Nm44</strain>
    </source>
</reference>
<dbReference type="RefSeq" id="WP_143083427.1">
    <property type="nucleotide sequence ID" value="NZ_FOUB01000033.1"/>
</dbReference>
<dbReference type="InterPro" id="IPR011990">
    <property type="entry name" value="TPR-like_helical_dom_sf"/>
</dbReference>
<keyword evidence="2" id="KW-1185">Reference proteome</keyword>
<dbReference type="Proteomes" id="UP000183287">
    <property type="component" value="Unassembled WGS sequence"/>
</dbReference>
<dbReference type="SUPFAM" id="SSF48452">
    <property type="entry name" value="TPR-like"/>
    <property type="match status" value="1"/>
</dbReference>
<proteinExistence type="predicted"/>
<dbReference type="AlphaFoldDB" id="A0A1I4RHT9"/>
<protein>
    <submittedName>
        <fullName evidence="1">Uncharacterized protein</fullName>
    </submittedName>
</protein>
<dbReference type="EMBL" id="FOUB01000033">
    <property type="protein sequence ID" value="SFM51824.1"/>
    <property type="molecule type" value="Genomic_DNA"/>
</dbReference>
<organism evidence="1 2">
    <name type="scientific">Nitrosomonas communis</name>
    <dbReference type="NCBI Taxonomy" id="44574"/>
    <lineage>
        <taxon>Bacteria</taxon>
        <taxon>Pseudomonadati</taxon>
        <taxon>Pseudomonadota</taxon>
        <taxon>Betaproteobacteria</taxon>
        <taxon>Nitrosomonadales</taxon>
        <taxon>Nitrosomonadaceae</taxon>
        <taxon>Nitrosomonas</taxon>
    </lineage>
</organism>
<dbReference type="OrthoDB" id="9813074at2"/>
<sequence length="157" mass="17823">MTTLMERELDPKIVSAVKRFEAEIALDPNDPYAYDFMVLWLHWKRRYSEALELYNMAIQLDPQFAHALCARASLLATCPDARYLNGVLAVKDAAAALRIAQERNKLTSDWKHRMYLQTFAAAHAEASDFQAAMAIQREALQFSVTRCARSEVAARLA</sequence>
<gene>
    <name evidence="1" type="ORF">SAMN05421863_103310</name>
</gene>
<dbReference type="Gene3D" id="1.25.40.10">
    <property type="entry name" value="Tetratricopeptide repeat domain"/>
    <property type="match status" value="1"/>
</dbReference>
<evidence type="ECO:0000313" key="1">
    <source>
        <dbReference type="EMBL" id="SFM51824.1"/>
    </source>
</evidence>
<evidence type="ECO:0000313" key="2">
    <source>
        <dbReference type="Proteomes" id="UP000183287"/>
    </source>
</evidence>